<dbReference type="STRING" id="582667.SAMN05192568_1004160"/>
<proteinExistence type="predicted"/>
<dbReference type="Proteomes" id="UP000199048">
    <property type="component" value="Unassembled WGS sequence"/>
</dbReference>
<dbReference type="AlphaFoldDB" id="A0A1I4HC98"/>
<keyword evidence="2" id="KW-1185">Reference proteome</keyword>
<sequence length="77" mass="8549">MLVNHTRRLLNKAAESGDYRISVQRKPNASWPGDYSRLTALESVGHLERIDHGDERAIWQITSAGLTQLQTFAGGDA</sequence>
<protein>
    <submittedName>
        <fullName evidence="1">Uncharacterized protein</fullName>
    </submittedName>
</protein>
<dbReference type="OrthoDB" id="7997928at2"/>
<dbReference type="EMBL" id="FOTK01000004">
    <property type="protein sequence ID" value="SFL39834.1"/>
    <property type="molecule type" value="Genomic_DNA"/>
</dbReference>
<organism evidence="1 2">
    <name type="scientific">Methylobacterium pseudosasicola</name>
    <dbReference type="NCBI Taxonomy" id="582667"/>
    <lineage>
        <taxon>Bacteria</taxon>
        <taxon>Pseudomonadati</taxon>
        <taxon>Pseudomonadota</taxon>
        <taxon>Alphaproteobacteria</taxon>
        <taxon>Hyphomicrobiales</taxon>
        <taxon>Methylobacteriaceae</taxon>
        <taxon>Methylobacterium</taxon>
    </lineage>
</organism>
<evidence type="ECO:0000313" key="2">
    <source>
        <dbReference type="Proteomes" id="UP000199048"/>
    </source>
</evidence>
<gene>
    <name evidence="1" type="ORF">SAMN05192568_1004160</name>
</gene>
<evidence type="ECO:0000313" key="1">
    <source>
        <dbReference type="EMBL" id="SFL39834.1"/>
    </source>
</evidence>
<reference evidence="2" key="1">
    <citation type="submission" date="2016-10" db="EMBL/GenBank/DDBJ databases">
        <authorList>
            <person name="Varghese N."/>
            <person name="Submissions S."/>
        </authorList>
    </citation>
    <scope>NUCLEOTIDE SEQUENCE [LARGE SCALE GENOMIC DNA]</scope>
    <source>
        <strain evidence="2">BL36</strain>
    </source>
</reference>
<dbReference type="RefSeq" id="WP_092038109.1">
    <property type="nucleotide sequence ID" value="NZ_FOTK01000004.1"/>
</dbReference>
<accession>A0A1I4HC98</accession>
<name>A0A1I4HC98_9HYPH</name>